<accession>A0A0D3E9I3</accession>
<dbReference type="HOGENOM" id="CLU_878118_0_0_1"/>
<reference evidence="1" key="2">
    <citation type="submission" date="2015-03" db="UniProtKB">
        <authorList>
            <consortium name="EnsemblPlants"/>
        </authorList>
    </citation>
    <scope>IDENTIFICATION</scope>
</reference>
<protein>
    <submittedName>
        <fullName evidence="1">Uncharacterized protein</fullName>
    </submittedName>
</protein>
<name>A0A0D3E9I3_BRAOL</name>
<evidence type="ECO:0000313" key="2">
    <source>
        <dbReference type="Proteomes" id="UP000032141"/>
    </source>
</evidence>
<dbReference type="EnsemblPlants" id="Bo9g094330.1">
    <property type="protein sequence ID" value="Bo9g094330.1"/>
    <property type="gene ID" value="Bo9g094330"/>
</dbReference>
<organism evidence="1 2">
    <name type="scientific">Brassica oleracea var. oleracea</name>
    <dbReference type="NCBI Taxonomy" id="109376"/>
    <lineage>
        <taxon>Eukaryota</taxon>
        <taxon>Viridiplantae</taxon>
        <taxon>Streptophyta</taxon>
        <taxon>Embryophyta</taxon>
        <taxon>Tracheophyta</taxon>
        <taxon>Spermatophyta</taxon>
        <taxon>Magnoliopsida</taxon>
        <taxon>eudicotyledons</taxon>
        <taxon>Gunneridae</taxon>
        <taxon>Pentapetalae</taxon>
        <taxon>rosids</taxon>
        <taxon>malvids</taxon>
        <taxon>Brassicales</taxon>
        <taxon>Brassicaceae</taxon>
        <taxon>Brassiceae</taxon>
        <taxon>Brassica</taxon>
    </lineage>
</organism>
<dbReference type="Gramene" id="Bo9g094330.1">
    <property type="protein sequence ID" value="Bo9g094330.1"/>
    <property type="gene ID" value="Bo9g094330"/>
</dbReference>
<dbReference type="Proteomes" id="UP000032141">
    <property type="component" value="Chromosome C9"/>
</dbReference>
<sequence>MWPFISEQGHTNLMIITMEDQLALQGQALCVCSFPCSWFCPKWVFRRSLCQLRLVSVPETQSSQRVSWSPPSGAQSVPLFVAPPAPHAHVPEVPPPVPCPMAPPMPAGIHPDLMVPPSAPYSQYTVEDLLTQPAEKVYQSYTPTDRTELCGTFGVDGCVARNVTETIKGYFSEPHPNWKKTPIYVRKTWFKIFATKETGELSSLLQLYERAHKNKADQFLDARSEQIFNDLVEKRIRENERKLLLVVNGELAPSPSSVALRHHQFCGLSLLLLIPFVLSVSIAQVTEEQLDGCSSALGRSKSLLQVHLSLSRLVLVV</sequence>
<keyword evidence="2" id="KW-1185">Reference proteome</keyword>
<evidence type="ECO:0000313" key="1">
    <source>
        <dbReference type="EnsemblPlants" id="Bo9g094330.1"/>
    </source>
</evidence>
<proteinExistence type="predicted"/>
<dbReference type="AlphaFoldDB" id="A0A0D3E9I3"/>
<reference evidence="1 2" key="1">
    <citation type="journal article" date="2014" name="Genome Biol.">
        <title>Transcriptome and methylome profiling reveals relics of genome dominance in the mesopolyploid Brassica oleracea.</title>
        <authorList>
            <person name="Parkin I.A."/>
            <person name="Koh C."/>
            <person name="Tang H."/>
            <person name="Robinson S.J."/>
            <person name="Kagale S."/>
            <person name="Clarke W.E."/>
            <person name="Town C.D."/>
            <person name="Nixon J."/>
            <person name="Krishnakumar V."/>
            <person name="Bidwell S.L."/>
            <person name="Denoeud F."/>
            <person name="Belcram H."/>
            <person name="Links M.G."/>
            <person name="Just J."/>
            <person name="Clarke C."/>
            <person name="Bender T."/>
            <person name="Huebert T."/>
            <person name="Mason A.S."/>
            <person name="Pires J.C."/>
            <person name="Barker G."/>
            <person name="Moore J."/>
            <person name="Walley P.G."/>
            <person name="Manoli S."/>
            <person name="Batley J."/>
            <person name="Edwards D."/>
            <person name="Nelson M.N."/>
            <person name="Wang X."/>
            <person name="Paterson A.H."/>
            <person name="King G."/>
            <person name="Bancroft I."/>
            <person name="Chalhoub B."/>
            <person name="Sharpe A.G."/>
        </authorList>
    </citation>
    <scope>NUCLEOTIDE SEQUENCE</scope>
    <source>
        <strain evidence="1 2">cv. TO1000</strain>
    </source>
</reference>